<protein>
    <submittedName>
        <fullName evidence="1">Uncharacterized protein</fullName>
    </submittedName>
</protein>
<dbReference type="AlphaFoldDB" id="A0A0F9JBW5"/>
<reference evidence="1" key="1">
    <citation type="journal article" date="2015" name="Nature">
        <title>Complex archaea that bridge the gap between prokaryotes and eukaryotes.</title>
        <authorList>
            <person name="Spang A."/>
            <person name="Saw J.H."/>
            <person name="Jorgensen S.L."/>
            <person name="Zaremba-Niedzwiedzka K."/>
            <person name="Martijn J."/>
            <person name="Lind A.E."/>
            <person name="van Eijk R."/>
            <person name="Schleper C."/>
            <person name="Guy L."/>
            <person name="Ettema T.J."/>
        </authorList>
    </citation>
    <scope>NUCLEOTIDE SEQUENCE</scope>
</reference>
<accession>A0A0F9JBW5</accession>
<comment type="caution">
    <text evidence="1">The sequence shown here is derived from an EMBL/GenBank/DDBJ whole genome shotgun (WGS) entry which is preliminary data.</text>
</comment>
<organism evidence="1">
    <name type="scientific">marine sediment metagenome</name>
    <dbReference type="NCBI Taxonomy" id="412755"/>
    <lineage>
        <taxon>unclassified sequences</taxon>
        <taxon>metagenomes</taxon>
        <taxon>ecological metagenomes</taxon>
    </lineage>
</organism>
<evidence type="ECO:0000313" key="1">
    <source>
        <dbReference type="EMBL" id="KKM67274.1"/>
    </source>
</evidence>
<proteinExistence type="predicted"/>
<name>A0A0F9JBW5_9ZZZZ</name>
<gene>
    <name evidence="1" type="ORF">LCGC14_1472720</name>
</gene>
<dbReference type="EMBL" id="LAZR01010378">
    <property type="protein sequence ID" value="KKM67274.1"/>
    <property type="molecule type" value="Genomic_DNA"/>
</dbReference>
<sequence>MKCAFCHVDGANNITNIELDIGFRVGDLARETMGIDKMKTIKPIAISVSSLYLCFDCSYKLGNNLFNIQTNQIMKELKKSLKNTWLKQMILNALETKEK</sequence>